<evidence type="ECO:0000313" key="3">
    <source>
        <dbReference type="Proteomes" id="UP000220639"/>
    </source>
</evidence>
<evidence type="ECO:0000256" key="1">
    <source>
        <dbReference type="SAM" id="MobiDB-lite"/>
    </source>
</evidence>
<gene>
    <name evidence="2" type="ORF">KOSB73_240260</name>
</gene>
<feature type="region of interest" description="Disordered" evidence="1">
    <location>
        <begin position="1"/>
        <end position="25"/>
    </location>
</feature>
<reference evidence="3" key="1">
    <citation type="submission" date="2017-08" db="EMBL/GenBank/DDBJ databases">
        <authorList>
            <person name="Brisse S."/>
        </authorList>
    </citation>
    <scope>NUCLEOTIDE SEQUENCE [LARGE SCALE GENOMIC DNA]</scope>
    <source>
        <strain evidence="3">06D021</strain>
    </source>
</reference>
<protein>
    <submittedName>
        <fullName evidence="2">Uncharacterized protein</fullName>
    </submittedName>
</protein>
<feature type="compositionally biased region" description="Basic and acidic residues" evidence="1">
    <location>
        <begin position="1"/>
        <end position="22"/>
    </location>
</feature>
<evidence type="ECO:0000313" key="2">
    <source>
        <dbReference type="EMBL" id="SNU35093.1"/>
    </source>
</evidence>
<sequence>MGDAGLEDKKGIRAGNQDDKDSPNQVGQVIQYTKLSEHNALLRLQQNMIPRTLTQPGPF</sequence>
<name>A0A285B2N2_9ENTR</name>
<dbReference type="EMBL" id="FZTC01000017">
    <property type="protein sequence ID" value="SNU35093.1"/>
    <property type="molecule type" value="Genomic_DNA"/>
</dbReference>
<dbReference type="AlphaFoldDB" id="A0A285B2N2"/>
<organism evidence="2 3">
    <name type="scientific">Klebsiella grimontii</name>
    <dbReference type="NCBI Taxonomy" id="2058152"/>
    <lineage>
        <taxon>Bacteria</taxon>
        <taxon>Pseudomonadati</taxon>
        <taxon>Pseudomonadota</taxon>
        <taxon>Gammaproteobacteria</taxon>
        <taxon>Enterobacterales</taxon>
        <taxon>Enterobacteriaceae</taxon>
        <taxon>Klebsiella/Raoultella group</taxon>
        <taxon>Klebsiella</taxon>
    </lineage>
</organism>
<proteinExistence type="predicted"/>
<dbReference type="Proteomes" id="UP000220639">
    <property type="component" value="Unassembled WGS sequence"/>
</dbReference>
<accession>A0A285B2N2</accession>